<evidence type="ECO:0000313" key="6">
    <source>
        <dbReference type="EMBL" id="OAM78877.1"/>
    </source>
</evidence>
<protein>
    <recommendedName>
        <fullName evidence="5">Histidine kinase/HSP90-like ATPase domain-containing protein</fullName>
    </recommendedName>
</protein>
<keyword evidence="2" id="KW-0418">Kinase</keyword>
<evidence type="ECO:0000256" key="1">
    <source>
        <dbReference type="ARBA" id="ARBA00022679"/>
    </source>
</evidence>
<evidence type="ECO:0000256" key="4">
    <source>
        <dbReference type="SAM" id="Phobius"/>
    </source>
</evidence>
<dbReference type="PANTHER" id="PTHR24421">
    <property type="entry name" value="NITRATE/NITRITE SENSOR PROTEIN NARX-RELATED"/>
    <property type="match status" value="1"/>
</dbReference>
<feature type="transmembrane region" description="Helical" evidence="4">
    <location>
        <begin position="251"/>
        <end position="272"/>
    </location>
</feature>
<reference evidence="6 7" key="1">
    <citation type="submission" date="2016-03" db="EMBL/GenBank/DDBJ databases">
        <title>Genome sequencing of Devosia sp. S37.</title>
        <authorList>
            <person name="Mohd Nor M."/>
        </authorList>
    </citation>
    <scope>NUCLEOTIDE SEQUENCE [LARGE SCALE GENOMIC DNA]</scope>
    <source>
        <strain evidence="6 7">S37</strain>
    </source>
</reference>
<name>A0A178I1W2_9HYPH</name>
<dbReference type="InterPro" id="IPR036890">
    <property type="entry name" value="HATPase_C_sf"/>
</dbReference>
<keyword evidence="3" id="KW-0902">Two-component regulatory system</keyword>
<dbReference type="SMART" id="SM00387">
    <property type="entry name" value="HATPase_c"/>
    <property type="match status" value="1"/>
</dbReference>
<evidence type="ECO:0000259" key="5">
    <source>
        <dbReference type="SMART" id="SM00387"/>
    </source>
</evidence>
<feature type="transmembrane region" description="Helical" evidence="4">
    <location>
        <begin position="278"/>
        <end position="297"/>
    </location>
</feature>
<accession>A0A178I1W2</accession>
<keyword evidence="1" id="KW-0808">Transferase</keyword>
<evidence type="ECO:0000256" key="2">
    <source>
        <dbReference type="ARBA" id="ARBA00022777"/>
    </source>
</evidence>
<keyword evidence="4" id="KW-0472">Membrane</keyword>
<feature type="transmembrane region" description="Helical" evidence="4">
    <location>
        <begin position="194"/>
        <end position="214"/>
    </location>
</feature>
<evidence type="ECO:0000313" key="7">
    <source>
        <dbReference type="Proteomes" id="UP000078389"/>
    </source>
</evidence>
<dbReference type="GO" id="GO:0016301">
    <property type="term" value="F:kinase activity"/>
    <property type="evidence" value="ECO:0007669"/>
    <property type="project" value="UniProtKB-KW"/>
</dbReference>
<gene>
    <name evidence="6" type="ORF">A3840_04885</name>
</gene>
<dbReference type="AlphaFoldDB" id="A0A178I1W2"/>
<dbReference type="InterPro" id="IPR003594">
    <property type="entry name" value="HATPase_dom"/>
</dbReference>
<dbReference type="Proteomes" id="UP000078389">
    <property type="component" value="Unassembled WGS sequence"/>
</dbReference>
<dbReference type="Gene3D" id="3.30.565.10">
    <property type="entry name" value="Histidine kinase-like ATPase, C-terminal domain"/>
    <property type="match status" value="1"/>
</dbReference>
<feature type="domain" description="Histidine kinase/HSP90-like ATPase" evidence="5">
    <location>
        <begin position="499"/>
        <end position="589"/>
    </location>
</feature>
<organism evidence="6 7">
    <name type="scientific">Devosia elaeis</name>
    <dbReference type="NCBI Taxonomy" id="1770058"/>
    <lineage>
        <taxon>Bacteria</taxon>
        <taxon>Pseudomonadati</taxon>
        <taxon>Pseudomonadota</taxon>
        <taxon>Alphaproteobacteria</taxon>
        <taxon>Hyphomicrobiales</taxon>
        <taxon>Devosiaceae</taxon>
        <taxon>Devosia</taxon>
    </lineage>
</organism>
<feature type="transmembrane region" description="Helical" evidence="4">
    <location>
        <begin position="309"/>
        <end position="333"/>
    </location>
</feature>
<keyword evidence="4" id="KW-0812">Transmembrane</keyword>
<dbReference type="InterPro" id="IPR050482">
    <property type="entry name" value="Sensor_HK_TwoCompSys"/>
</dbReference>
<feature type="transmembrane region" description="Helical" evidence="4">
    <location>
        <begin position="168"/>
        <end position="187"/>
    </location>
</feature>
<proteinExistence type="predicted"/>
<keyword evidence="7" id="KW-1185">Reference proteome</keyword>
<dbReference type="PANTHER" id="PTHR24421:SF58">
    <property type="entry name" value="SIGNAL TRANSDUCTION HISTIDINE-PROTEIN KINASE_PHOSPHATASE UHPB"/>
    <property type="match status" value="1"/>
</dbReference>
<dbReference type="STRING" id="1770058.A3840_04885"/>
<feature type="transmembrane region" description="Helical" evidence="4">
    <location>
        <begin position="226"/>
        <end position="244"/>
    </location>
</feature>
<evidence type="ECO:0000256" key="3">
    <source>
        <dbReference type="ARBA" id="ARBA00023012"/>
    </source>
</evidence>
<feature type="transmembrane region" description="Helical" evidence="4">
    <location>
        <begin position="339"/>
        <end position="357"/>
    </location>
</feature>
<sequence length="591" mass="63351">MVTAAIALLPLLVDVAPPPGTVTVSEARFSLAGDAAETTIALPHRWVPETPYDLGTGRYRLRFHLDAAPDEPLFVLIPAARHNIRAEVNGQRTMSALDTTWSIPNSGYSFLALIPDGAVHEGNNEIVLWQTREVGWLPARLSSVSVGPAAAVMPIYQLSNLLIDQVRAMTFALHIMLTIGVATVWTARRHDPVFRWLALMAITSLAVVFTQSPAMPFGALEQMQSTLAMAGVGLMALGLAMAVAGQSSPRLLLPATVGVPVVLLGLGLAAVLEYTVLALLSAAVGLLTYAVSSVILLRAFARSRSVDAAILAAACALTAWFGLHDLLVVTGLLDDPFLLTFYARTLVLLVIMVILMGRLARSLNSLDAANDTLRQQLAAREAKLVLLHEKERAHANEVVREHERQRLMQDLHDGMSGHLVSIIALAEQEGTGSQAIEGAARAALDDLRLVVHSLDLGDGDLRVALAAFRERLEPQLRRLGIELSWSTEKLPEVTGITPRNALAVLRILQEAVTNAVKHGPARRIGVEGTRIEGGAAVIHVVNDGHEPAAIGRGSGMGNMKRRARDLGAHIHFSATAGESRLSLIFPAHLLV</sequence>
<dbReference type="SUPFAM" id="SSF55874">
    <property type="entry name" value="ATPase domain of HSP90 chaperone/DNA topoisomerase II/histidine kinase"/>
    <property type="match status" value="1"/>
</dbReference>
<dbReference type="EMBL" id="LVVY01000066">
    <property type="protein sequence ID" value="OAM78877.1"/>
    <property type="molecule type" value="Genomic_DNA"/>
</dbReference>
<dbReference type="GO" id="GO:0000160">
    <property type="term" value="P:phosphorelay signal transduction system"/>
    <property type="evidence" value="ECO:0007669"/>
    <property type="project" value="UniProtKB-KW"/>
</dbReference>
<keyword evidence="4" id="KW-1133">Transmembrane helix</keyword>
<comment type="caution">
    <text evidence="6">The sequence shown here is derived from an EMBL/GenBank/DDBJ whole genome shotgun (WGS) entry which is preliminary data.</text>
</comment>
<dbReference type="CDD" id="cd16917">
    <property type="entry name" value="HATPase_UhpB-NarQ-NarX-like"/>
    <property type="match status" value="1"/>
</dbReference>